<evidence type="ECO:0000313" key="2">
    <source>
        <dbReference type="EMBL" id="PQF25468.1"/>
    </source>
</evidence>
<keyword evidence="1" id="KW-0812">Transmembrane</keyword>
<dbReference type="AlphaFoldDB" id="A0A2S7RZ50"/>
<comment type="caution">
    <text evidence="2">The sequence shown here is derived from an EMBL/GenBank/DDBJ whole genome shotgun (WGS) entry which is preliminary data.</text>
</comment>
<dbReference type="Proteomes" id="UP000237934">
    <property type="component" value="Unassembled WGS sequence"/>
</dbReference>
<feature type="transmembrane region" description="Helical" evidence="1">
    <location>
        <begin position="20"/>
        <end position="37"/>
    </location>
</feature>
<accession>A0A2S7RZ50</accession>
<evidence type="ECO:0000313" key="3">
    <source>
        <dbReference type="Proteomes" id="UP000237934"/>
    </source>
</evidence>
<sequence length="175" mass="19465">MIHSQNANNKNKVRKTLDKLLLLLLFLTIAGGLYWYLSIKPTTIVSGIFPSAKAAQKITPDEMKDYAQKEVDKSNVTINVHPKVSVQENGTSATMWVQNIPINMTGQQAILQDKETGEVLAESGLIEPGEEVRTIELTKKMTSGTYNGVILIEFYDLEKKEQIGETSVNVQINVE</sequence>
<evidence type="ECO:0000256" key="1">
    <source>
        <dbReference type="SAM" id="Phobius"/>
    </source>
</evidence>
<keyword evidence="1" id="KW-0472">Membrane</keyword>
<keyword evidence="1" id="KW-1133">Transmembrane helix</keyword>
<organism evidence="2 3">
    <name type="scientific">Enterococcus mundtii</name>
    <dbReference type="NCBI Taxonomy" id="53346"/>
    <lineage>
        <taxon>Bacteria</taxon>
        <taxon>Bacillati</taxon>
        <taxon>Bacillota</taxon>
        <taxon>Bacilli</taxon>
        <taxon>Lactobacillales</taxon>
        <taxon>Enterococcaceae</taxon>
        <taxon>Enterococcus</taxon>
    </lineage>
</organism>
<protein>
    <submittedName>
        <fullName evidence="2">Uncharacterized protein</fullName>
    </submittedName>
</protein>
<dbReference type="EMBL" id="PUAP01000004">
    <property type="protein sequence ID" value="PQF25468.1"/>
    <property type="molecule type" value="Genomic_DNA"/>
</dbReference>
<reference evidence="2 3" key="1">
    <citation type="journal article" date="2018" name="Pathog. Dis.">
        <title>Whole-genome sequencing based characterization of antimicrobial resistance in Enterococcus.</title>
        <authorList>
            <person name="Tyson G."/>
        </authorList>
    </citation>
    <scope>NUCLEOTIDE SEQUENCE [LARGE SCALE GENOMIC DNA]</scope>
    <source>
        <strain evidence="2 3">CVM N55263</strain>
    </source>
</reference>
<gene>
    <name evidence="2" type="ORF">CUS89_01515</name>
</gene>
<name>A0A2S7RZ50_ENTMU</name>
<proteinExistence type="predicted"/>
<dbReference type="RefSeq" id="WP_104870772.1">
    <property type="nucleotide sequence ID" value="NZ_PUAP01000004.1"/>
</dbReference>